<gene>
    <name evidence="5" type="ORF">JF544_19860</name>
</gene>
<protein>
    <submittedName>
        <fullName evidence="5">DUF348 domain-containing protein</fullName>
    </submittedName>
</protein>
<dbReference type="RefSeq" id="WP_206936274.1">
    <property type="nucleotide sequence ID" value="NZ_JAEKJY010000011.1"/>
</dbReference>
<proteinExistence type="predicted"/>
<feature type="region of interest" description="Disordered" evidence="2">
    <location>
        <begin position="283"/>
        <end position="335"/>
    </location>
</feature>
<dbReference type="Pfam" id="PF07501">
    <property type="entry name" value="G5"/>
    <property type="match status" value="1"/>
</dbReference>
<keyword evidence="3" id="KW-0472">Membrane</keyword>
<evidence type="ECO:0000256" key="1">
    <source>
        <dbReference type="ARBA" id="ARBA00022729"/>
    </source>
</evidence>
<dbReference type="InterPro" id="IPR010611">
    <property type="entry name" value="3D_dom"/>
</dbReference>
<dbReference type="Gene3D" id="2.40.40.10">
    <property type="entry name" value="RlpA-like domain"/>
    <property type="match status" value="1"/>
</dbReference>
<dbReference type="Gene3D" id="2.20.230.10">
    <property type="entry name" value="Resuscitation-promoting factor rpfb"/>
    <property type="match status" value="1"/>
</dbReference>
<accession>A0ABS3E1K6</accession>
<reference evidence="5 6" key="1">
    <citation type="submission" date="2020-12" db="EMBL/GenBank/DDBJ databases">
        <title>Oil enriched cultivation method for isolating marine PHA-producing bacteria.</title>
        <authorList>
            <person name="Zheng W."/>
            <person name="Yu S."/>
            <person name="Huang Y."/>
        </authorList>
    </citation>
    <scope>NUCLEOTIDE SEQUENCE [LARGE SCALE GENOMIC DNA]</scope>
    <source>
        <strain evidence="5 6">SY-2-6</strain>
    </source>
</reference>
<dbReference type="Pfam" id="PF06725">
    <property type="entry name" value="3D"/>
    <property type="match status" value="1"/>
</dbReference>
<evidence type="ECO:0000256" key="2">
    <source>
        <dbReference type="SAM" id="MobiDB-lite"/>
    </source>
</evidence>
<name>A0ABS3E1K6_9BACI</name>
<dbReference type="SMART" id="SM01208">
    <property type="entry name" value="G5"/>
    <property type="match status" value="1"/>
</dbReference>
<feature type="domain" description="G5" evidence="4">
    <location>
        <begin position="207"/>
        <end position="287"/>
    </location>
</feature>
<dbReference type="InterPro" id="IPR036908">
    <property type="entry name" value="RlpA-like_sf"/>
</dbReference>
<sequence>MNRKEIVKKAVSQTTFWAVLSVILASAFLVTVTYEATKASVQVTQNGEKELIRTHADTVEELMSDLDVAVQPHDELSHKLSDSVEYGMDVEYIASKSVHLAIDGGEKEDYSTTAATVGEFFKENDLEFKEHDQLSHQSSEHLADGMSIEVAEAFQVTLNDGGDEEHIWTTTSTVEELLKEQGIELDDLDELNLDADAWVSADTPLEITRVEKVTDIVEEETDYSVEVKKDDSLPKGERKVLEAGQEGLVKKTYEVTIENGEEVSRELVEETVDQESRREIVALGTKVDEPAPQPVVAASTSDAEKDTDSSRKVVQTSANVSKSSQETSREKESSQTMRMHATAYTAECAGCSGVTATGIDLNENPDKKVVAVDPSVIPLGSRVWVEGYGYAVAGDTGGAINGKRIDLHVSSKSEAYNFGSKTVQVKILDE</sequence>
<feature type="transmembrane region" description="Helical" evidence="3">
    <location>
        <begin position="16"/>
        <end position="34"/>
    </location>
</feature>
<organism evidence="5 6">
    <name type="scientific">Halobacillus kuroshimensis</name>
    <dbReference type="NCBI Taxonomy" id="302481"/>
    <lineage>
        <taxon>Bacteria</taxon>
        <taxon>Bacillati</taxon>
        <taxon>Bacillota</taxon>
        <taxon>Bacilli</taxon>
        <taxon>Bacillales</taxon>
        <taxon>Bacillaceae</taxon>
        <taxon>Halobacillus</taxon>
    </lineage>
</organism>
<evidence type="ECO:0000313" key="6">
    <source>
        <dbReference type="Proteomes" id="UP000663970"/>
    </source>
</evidence>
<dbReference type="PANTHER" id="PTHR39160">
    <property type="entry name" value="CELL WALL-BINDING PROTEIN YOCH"/>
    <property type="match status" value="1"/>
</dbReference>
<dbReference type="InterPro" id="IPR011098">
    <property type="entry name" value="G5_dom"/>
</dbReference>
<dbReference type="InterPro" id="IPR051933">
    <property type="entry name" value="Resuscitation_pf_RpfB"/>
</dbReference>
<keyword evidence="1" id="KW-0732">Signal</keyword>
<dbReference type="PANTHER" id="PTHR39160:SF4">
    <property type="entry name" value="RESUSCITATION-PROMOTING FACTOR RPFB"/>
    <property type="match status" value="1"/>
</dbReference>
<evidence type="ECO:0000259" key="4">
    <source>
        <dbReference type="PROSITE" id="PS51109"/>
    </source>
</evidence>
<dbReference type="EMBL" id="JAEKJY010000011">
    <property type="protein sequence ID" value="MBN8237475.1"/>
    <property type="molecule type" value="Genomic_DNA"/>
</dbReference>
<feature type="compositionally biased region" description="Basic and acidic residues" evidence="2">
    <location>
        <begin position="302"/>
        <end position="311"/>
    </location>
</feature>
<dbReference type="InterPro" id="IPR007137">
    <property type="entry name" value="DUF348"/>
</dbReference>
<keyword evidence="3" id="KW-1133">Transmembrane helix</keyword>
<evidence type="ECO:0000313" key="5">
    <source>
        <dbReference type="EMBL" id="MBN8237475.1"/>
    </source>
</evidence>
<dbReference type="Proteomes" id="UP000663970">
    <property type="component" value="Unassembled WGS sequence"/>
</dbReference>
<keyword evidence="6" id="KW-1185">Reference proteome</keyword>
<dbReference type="SUPFAM" id="SSF50685">
    <property type="entry name" value="Barwin-like endoglucanases"/>
    <property type="match status" value="1"/>
</dbReference>
<dbReference type="Pfam" id="PF03990">
    <property type="entry name" value="DUF348"/>
    <property type="match status" value="3"/>
</dbReference>
<dbReference type="CDD" id="cd22786">
    <property type="entry name" value="DPBB_YuiC-like"/>
    <property type="match status" value="1"/>
</dbReference>
<dbReference type="PROSITE" id="PS51109">
    <property type="entry name" value="G5"/>
    <property type="match status" value="1"/>
</dbReference>
<feature type="compositionally biased region" description="Polar residues" evidence="2">
    <location>
        <begin position="312"/>
        <end position="326"/>
    </location>
</feature>
<evidence type="ECO:0000256" key="3">
    <source>
        <dbReference type="SAM" id="Phobius"/>
    </source>
</evidence>
<keyword evidence="3" id="KW-0812">Transmembrane</keyword>
<comment type="caution">
    <text evidence="5">The sequence shown here is derived from an EMBL/GenBank/DDBJ whole genome shotgun (WGS) entry which is preliminary data.</text>
</comment>